<keyword evidence="2" id="KW-0223">Dioxygenase</keyword>
<keyword evidence="9" id="KW-1185">Reference proteome</keyword>
<evidence type="ECO:0000256" key="2">
    <source>
        <dbReference type="ARBA" id="ARBA00022964"/>
    </source>
</evidence>
<evidence type="ECO:0000256" key="6">
    <source>
        <dbReference type="ARBA" id="ARBA00035023"/>
    </source>
</evidence>
<evidence type="ECO:0000313" key="9">
    <source>
        <dbReference type="Proteomes" id="UP000198921"/>
    </source>
</evidence>
<gene>
    <name evidence="8" type="ORF">SAMN05660209_04898</name>
</gene>
<keyword evidence="4" id="KW-0408">Iron</keyword>
<reference evidence="9" key="1">
    <citation type="submission" date="2016-10" db="EMBL/GenBank/DDBJ databases">
        <authorList>
            <person name="Varghese N."/>
            <person name="Submissions S."/>
        </authorList>
    </citation>
    <scope>NUCLEOTIDE SEQUENCE [LARGE SCALE GENOMIC DNA]</scope>
    <source>
        <strain evidence="9">DSM 45422</strain>
    </source>
</reference>
<dbReference type="SMART" id="SM01150">
    <property type="entry name" value="DUF1338"/>
    <property type="match status" value="1"/>
</dbReference>
<comment type="cofactor">
    <cofactor evidence="1">
        <name>Fe(2+)</name>
        <dbReference type="ChEBI" id="CHEBI:29033"/>
    </cofactor>
</comment>
<dbReference type="InterPro" id="IPR009770">
    <property type="entry name" value="HGLS"/>
</dbReference>
<dbReference type="EMBL" id="FNOT01000026">
    <property type="protein sequence ID" value="SDZ16931.1"/>
    <property type="molecule type" value="Genomic_DNA"/>
</dbReference>
<name>A0A1H3QV31_9ACTN</name>
<keyword evidence="3" id="KW-0560">Oxidoreductase</keyword>
<dbReference type="GO" id="GO:0051213">
    <property type="term" value="F:dioxygenase activity"/>
    <property type="evidence" value="ECO:0007669"/>
    <property type="project" value="UniProtKB-KW"/>
</dbReference>
<accession>A0A1H3QV31</accession>
<organism evidence="8 9">
    <name type="scientific">Geodermatophilus africanus</name>
    <dbReference type="NCBI Taxonomy" id="1137993"/>
    <lineage>
        <taxon>Bacteria</taxon>
        <taxon>Bacillati</taxon>
        <taxon>Actinomycetota</taxon>
        <taxon>Actinomycetes</taxon>
        <taxon>Geodermatophilales</taxon>
        <taxon>Geodermatophilaceae</taxon>
        <taxon>Geodermatophilus</taxon>
    </lineage>
</organism>
<dbReference type="Gene3D" id="3.10.180.80">
    <property type="entry name" value="Uncharacterised protein PF07063, DUF1338"/>
    <property type="match status" value="1"/>
</dbReference>
<evidence type="ECO:0000256" key="3">
    <source>
        <dbReference type="ARBA" id="ARBA00023002"/>
    </source>
</evidence>
<protein>
    <recommendedName>
        <fullName evidence="6">2-oxoadipate dioxygenase/decarboxylase</fullName>
        <ecNumber evidence="6">1.13.11.93</ecNumber>
    </recommendedName>
    <alternativeName>
        <fullName evidence="7">2-hydroxyglutarate synthase</fullName>
    </alternativeName>
</protein>
<evidence type="ECO:0000256" key="4">
    <source>
        <dbReference type="ARBA" id="ARBA00023004"/>
    </source>
</evidence>
<sequence length="219" mass="23424">MLLRQTSFRALAEPRRFREADGRVTQGELRVRFGEVEARGIALTPRGRDLHERLVAEVDRRLAEAPGRARQEVAAAVWDARLPDSEAELVRRDLTFATFTPADRVPDGTAPPRDLPGLLAGGWLRAEPIVYEDFLPRSAAGIFASNLSGRGEVDASHGGAHRDADWLSGAMGRPLRVPEQVYAEQRAASLAAAAAALGVRGGIVDPEPAAPAPSAAGAR</sequence>
<dbReference type="AlphaFoldDB" id="A0A1H3QV31"/>
<evidence type="ECO:0000256" key="7">
    <source>
        <dbReference type="ARBA" id="ARBA00035045"/>
    </source>
</evidence>
<dbReference type="PANTHER" id="PTHR39479:SF2">
    <property type="entry name" value="2-OXOADIPATE DIOXYGENASE_DECARBOXYLASE"/>
    <property type="match status" value="1"/>
</dbReference>
<dbReference type="Pfam" id="PF07063">
    <property type="entry name" value="HGLS"/>
    <property type="match status" value="1"/>
</dbReference>
<evidence type="ECO:0000256" key="1">
    <source>
        <dbReference type="ARBA" id="ARBA00001954"/>
    </source>
</evidence>
<evidence type="ECO:0000313" key="8">
    <source>
        <dbReference type="EMBL" id="SDZ16931.1"/>
    </source>
</evidence>
<dbReference type="EC" id="1.13.11.93" evidence="6"/>
<dbReference type="Proteomes" id="UP000198921">
    <property type="component" value="Unassembled WGS sequence"/>
</dbReference>
<dbReference type="PANTHER" id="PTHR39479">
    <property type="match status" value="1"/>
</dbReference>
<evidence type="ECO:0000256" key="5">
    <source>
        <dbReference type="ARBA" id="ARBA00035013"/>
    </source>
</evidence>
<proteinExistence type="inferred from homology"/>
<comment type="similarity">
    <text evidence="5">Belongs to the 2-oxoadipate dioxygenase/decarboxylase family.</text>
</comment>
<dbReference type="RefSeq" id="WP_211517281.1">
    <property type="nucleotide sequence ID" value="NZ_FNOT01000026.1"/>
</dbReference>